<organism evidence="3 4">
    <name type="scientific">Streptomyces showdoensis</name>
    <dbReference type="NCBI Taxonomy" id="68268"/>
    <lineage>
        <taxon>Bacteria</taxon>
        <taxon>Bacillati</taxon>
        <taxon>Actinomycetota</taxon>
        <taxon>Actinomycetes</taxon>
        <taxon>Kitasatosporales</taxon>
        <taxon>Streptomycetaceae</taxon>
        <taxon>Streptomyces</taxon>
    </lineage>
</organism>
<dbReference type="InterPro" id="IPR036890">
    <property type="entry name" value="HATPase_C_sf"/>
</dbReference>
<keyword evidence="1" id="KW-0808">Transferase</keyword>
<feature type="domain" description="Histidine kinase/HSP90-like ATPase" evidence="2">
    <location>
        <begin position="6"/>
        <end position="120"/>
    </location>
</feature>
<keyword evidence="1" id="KW-0418">Kinase</keyword>
<dbReference type="PANTHER" id="PTHR35526">
    <property type="entry name" value="ANTI-SIGMA-F FACTOR RSBW-RELATED"/>
    <property type="match status" value="1"/>
</dbReference>
<dbReference type="SUPFAM" id="SSF55874">
    <property type="entry name" value="ATPase domain of HSP90 chaperone/DNA topoisomerase II/histidine kinase"/>
    <property type="match status" value="1"/>
</dbReference>
<dbReference type="EMBL" id="LAQS01000025">
    <property type="protein sequence ID" value="KKZ72592.1"/>
    <property type="molecule type" value="Genomic_DNA"/>
</dbReference>
<evidence type="ECO:0000259" key="2">
    <source>
        <dbReference type="Pfam" id="PF13581"/>
    </source>
</evidence>
<accession>A0A2P2GM55</accession>
<dbReference type="Pfam" id="PF13581">
    <property type="entry name" value="HATPase_c_2"/>
    <property type="match status" value="1"/>
</dbReference>
<protein>
    <recommendedName>
        <fullName evidence="2">Histidine kinase/HSP90-like ATPase domain-containing protein</fullName>
    </recommendedName>
</protein>
<dbReference type="AlphaFoldDB" id="A0A2P2GM55"/>
<dbReference type="Proteomes" id="UP000265325">
    <property type="component" value="Unassembled WGS sequence"/>
</dbReference>
<sequence length="128" mass="13395">MHLPLPPDAQAARHARRSVERILASEPALCPRAVAEDLVLIVSELVTNAVLHADGPFALTLSLEAGRAGIAVSDGSPGLSGRRSRVGARRIGSGGRGLNIVRALGADLFVSRWDCGKQVVAVVTWQDG</sequence>
<evidence type="ECO:0000256" key="1">
    <source>
        <dbReference type="ARBA" id="ARBA00022527"/>
    </source>
</evidence>
<dbReference type="InterPro" id="IPR050267">
    <property type="entry name" value="Anti-sigma-factor_SerPK"/>
</dbReference>
<reference evidence="3 4" key="1">
    <citation type="submission" date="2015-05" db="EMBL/GenBank/DDBJ databases">
        <title>Draft Genome assembly of Streptomyces showdoensis.</title>
        <authorList>
            <person name="Thapa K.K."/>
            <person name="Metsa-Ketela M."/>
        </authorList>
    </citation>
    <scope>NUCLEOTIDE SEQUENCE [LARGE SCALE GENOMIC DNA]</scope>
    <source>
        <strain evidence="3 4">ATCC 15227</strain>
    </source>
</reference>
<evidence type="ECO:0000313" key="4">
    <source>
        <dbReference type="Proteomes" id="UP000265325"/>
    </source>
</evidence>
<keyword evidence="4" id="KW-1185">Reference proteome</keyword>
<dbReference type="PANTHER" id="PTHR35526:SF3">
    <property type="entry name" value="ANTI-SIGMA-F FACTOR RSBW"/>
    <property type="match status" value="1"/>
</dbReference>
<dbReference type="CDD" id="cd16936">
    <property type="entry name" value="HATPase_RsbW-like"/>
    <property type="match status" value="1"/>
</dbReference>
<keyword evidence="1" id="KW-0723">Serine/threonine-protein kinase</keyword>
<dbReference type="Gene3D" id="3.30.565.10">
    <property type="entry name" value="Histidine kinase-like ATPase, C-terminal domain"/>
    <property type="match status" value="1"/>
</dbReference>
<comment type="caution">
    <text evidence="3">The sequence shown here is derived from an EMBL/GenBank/DDBJ whole genome shotgun (WGS) entry which is preliminary data.</text>
</comment>
<evidence type="ECO:0000313" key="3">
    <source>
        <dbReference type="EMBL" id="KKZ72592.1"/>
    </source>
</evidence>
<name>A0A2P2GM55_STREW</name>
<dbReference type="GO" id="GO:0004674">
    <property type="term" value="F:protein serine/threonine kinase activity"/>
    <property type="evidence" value="ECO:0007669"/>
    <property type="project" value="UniProtKB-KW"/>
</dbReference>
<proteinExistence type="predicted"/>
<gene>
    <name evidence="3" type="ORF">VO63_17550</name>
</gene>
<dbReference type="InterPro" id="IPR003594">
    <property type="entry name" value="HATPase_dom"/>
</dbReference>